<dbReference type="Gene3D" id="3.30.450.20">
    <property type="entry name" value="PAS domain"/>
    <property type="match status" value="1"/>
</dbReference>
<dbReference type="GO" id="GO:0000981">
    <property type="term" value="F:DNA-binding transcription factor activity, RNA polymerase II-specific"/>
    <property type="evidence" value="ECO:0007669"/>
    <property type="project" value="TreeGrafter"/>
</dbReference>
<dbReference type="Pfam" id="PF00989">
    <property type="entry name" value="PAS"/>
    <property type="match status" value="1"/>
</dbReference>
<evidence type="ECO:0000256" key="1">
    <source>
        <dbReference type="ARBA" id="ARBA00004123"/>
    </source>
</evidence>
<dbReference type="Proteomes" id="UP000681722">
    <property type="component" value="Unassembled WGS sequence"/>
</dbReference>
<dbReference type="PROSITE" id="PS50112">
    <property type="entry name" value="PAS"/>
    <property type="match status" value="1"/>
</dbReference>
<feature type="domain" description="BHLH" evidence="8">
    <location>
        <begin position="52"/>
        <end position="105"/>
    </location>
</feature>
<dbReference type="GO" id="GO:0000977">
    <property type="term" value="F:RNA polymerase II transcription regulatory region sequence-specific DNA binding"/>
    <property type="evidence" value="ECO:0007669"/>
    <property type="project" value="TreeGrafter"/>
</dbReference>
<reference evidence="9" key="1">
    <citation type="submission" date="2021-02" db="EMBL/GenBank/DDBJ databases">
        <authorList>
            <person name="Nowell W R."/>
        </authorList>
    </citation>
    <scope>NUCLEOTIDE SEQUENCE</scope>
</reference>
<dbReference type="Proteomes" id="UP000663829">
    <property type="component" value="Unassembled WGS sequence"/>
</dbReference>
<evidence type="ECO:0000259" key="7">
    <source>
        <dbReference type="PROSITE" id="PS50112"/>
    </source>
</evidence>
<dbReference type="PROSITE" id="PS50888">
    <property type="entry name" value="BHLH"/>
    <property type="match status" value="1"/>
</dbReference>
<organism evidence="9 11">
    <name type="scientific">Didymodactylos carnosus</name>
    <dbReference type="NCBI Taxonomy" id="1234261"/>
    <lineage>
        <taxon>Eukaryota</taxon>
        <taxon>Metazoa</taxon>
        <taxon>Spiralia</taxon>
        <taxon>Gnathifera</taxon>
        <taxon>Rotifera</taxon>
        <taxon>Eurotatoria</taxon>
        <taxon>Bdelloidea</taxon>
        <taxon>Philodinida</taxon>
        <taxon>Philodinidae</taxon>
        <taxon>Didymodactylos</taxon>
    </lineage>
</organism>
<keyword evidence="3" id="KW-0805">Transcription regulation</keyword>
<evidence type="ECO:0000256" key="4">
    <source>
        <dbReference type="ARBA" id="ARBA00023163"/>
    </source>
</evidence>
<dbReference type="GO" id="GO:0005634">
    <property type="term" value="C:nucleus"/>
    <property type="evidence" value="ECO:0007669"/>
    <property type="project" value="UniProtKB-SubCell"/>
</dbReference>
<dbReference type="SUPFAM" id="SSF55785">
    <property type="entry name" value="PYP-like sensor domain (PAS domain)"/>
    <property type="match status" value="1"/>
</dbReference>
<gene>
    <name evidence="9" type="ORF">GPM918_LOCUS19683</name>
    <name evidence="10" type="ORF">SRO942_LOCUS19680</name>
</gene>
<protein>
    <submittedName>
        <fullName evidence="9">Uncharacterized protein</fullName>
    </submittedName>
</protein>
<dbReference type="SMART" id="SM00353">
    <property type="entry name" value="HLH"/>
    <property type="match status" value="1"/>
</dbReference>
<dbReference type="PANTHER" id="PTHR23043">
    <property type="entry name" value="HYPOXIA-INDUCIBLE FACTOR 1 ALPHA"/>
    <property type="match status" value="1"/>
</dbReference>
<evidence type="ECO:0000313" key="10">
    <source>
        <dbReference type="EMBL" id="CAF3884426.1"/>
    </source>
</evidence>
<dbReference type="InterPro" id="IPR013767">
    <property type="entry name" value="PAS_fold"/>
</dbReference>
<evidence type="ECO:0000313" key="11">
    <source>
        <dbReference type="Proteomes" id="UP000663829"/>
    </source>
</evidence>
<feature type="domain" description="PAS" evidence="7">
    <location>
        <begin position="144"/>
        <end position="201"/>
    </location>
</feature>
<comment type="caution">
    <text evidence="9">The sequence shown here is derived from an EMBL/GenBank/DDBJ whole genome shotgun (WGS) entry which is preliminary data.</text>
</comment>
<feature type="compositionally biased region" description="Low complexity" evidence="6">
    <location>
        <begin position="512"/>
        <end position="530"/>
    </location>
</feature>
<dbReference type="AlphaFoldDB" id="A0A814QM13"/>
<dbReference type="InterPro" id="IPR011598">
    <property type="entry name" value="bHLH_dom"/>
</dbReference>
<evidence type="ECO:0000256" key="3">
    <source>
        <dbReference type="ARBA" id="ARBA00023015"/>
    </source>
</evidence>
<name>A0A814QM13_9BILA</name>
<keyword evidence="2" id="KW-0677">Repeat</keyword>
<evidence type="ECO:0000259" key="8">
    <source>
        <dbReference type="PROSITE" id="PS50888"/>
    </source>
</evidence>
<sequence length="649" mass="74722">MVWYQQQHYSSYDCMQQMITPSSTFHYENIQNEYLHHTMNTMQRRWPNCIDDRKAKSRVAAKHRRSAENKEFTDLSKLLPLQQQIAAQLDKASIIRLTISYLRLHSFCQKGDPPWPSTATDTNYSLISSRKRILSVLGTDEGCQLLQSLDGFMFILAADGRILYISESVSSSLGLSMVEMTGNLVFNYVHEDDKKVFADNLGFEVLPPDSPIANVESDDQESIGVLAEQYPKMQASGDKKFLKKSFCIRMKSNLTKRAPNMKTAGYRSVQIVGEYRWLHPSYRKSDITDTNHIIGFVGAALIPCLSPSLNEFTIPEHQHVIKLSHTMHIMHIDEKLQRILNWDITSQYHHLSFYLYVHQNDLLTLTNANRELLTRQQLVLNLIRLQTNIMGHGNYKNHIVGQQWIWCDILATLMTTKTTDENFIILVIEILGLDEGLTIQPVDESAENDYVKRICRSTSSTSIDSENTRLSSSFGNQKPMVEHISSNNYDTTYLPSSSANSSYFPNPITRHTSTSSSNSSSPPVPTLSLSQNDLQLPLPVTIKQTRPSVITKRSANRHSSLINELRPYHKQQYENDIMHSNYFLEANNSSYFPSNDFHQQQHYRHHCQYELSHDQLWYNGNSVGHDQYNNIYSQNEQQQLNYTFDYMNS</sequence>
<accession>A0A814QM13</accession>
<comment type="subcellular location">
    <subcellularLocation>
        <location evidence="1">Nucleus</location>
    </subcellularLocation>
</comment>
<dbReference type="EMBL" id="CAJNOQ010006033">
    <property type="protein sequence ID" value="CAF1120861.1"/>
    <property type="molecule type" value="Genomic_DNA"/>
</dbReference>
<evidence type="ECO:0000313" key="9">
    <source>
        <dbReference type="EMBL" id="CAF1120861.1"/>
    </source>
</evidence>
<dbReference type="CDD" id="cd00130">
    <property type="entry name" value="PAS"/>
    <property type="match status" value="1"/>
</dbReference>
<dbReference type="InterPro" id="IPR036638">
    <property type="entry name" value="HLH_DNA-bd_sf"/>
</dbReference>
<proteinExistence type="predicted"/>
<feature type="region of interest" description="Disordered" evidence="6">
    <location>
        <begin position="504"/>
        <end position="532"/>
    </location>
</feature>
<evidence type="ECO:0000256" key="6">
    <source>
        <dbReference type="SAM" id="MobiDB-lite"/>
    </source>
</evidence>
<dbReference type="Pfam" id="PF23171">
    <property type="entry name" value="bHLH_HIF1A"/>
    <property type="match status" value="1"/>
</dbReference>
<dbReference type="Gene3D" id="4.10.280.10">
    <property type="entry name" value="Helix-loop-helix DNA-binding domain"/>
    <property type="match status" value="1"/>
</dbReference>
<evidence type="ECO:0000256" key="5">
    <source>
        <dbReference type="ARBA" id="ARBA00023242"/>
    </source>
</evidence>
<keyword evidence="4" id="KW-0804">Transcription</keyword>
<dbReference type="OrthoDB" id="6021714at2759"/>
<dbReference type="GO" id="GO:0046983">
    <property type="term" value="F:protein dimerization activity"/>
    <property type="evidence" value="ECO:0007669"/>
    <property type="project" value="InterPro"/>
</dbReference>
<evidence type="ECO:0000256" key="2">
    <source>
        <dbReference type="ARBA" id="ARBA00022737"/>
    </source>
</evidence>
<dbReference type="InterPro" id="IPR000014">
    <property type="entry name" value="PAS"/>
</dbReference>
<dbReference type="EMBL" id="CAJOBC010006033">
    <property type="protein sequence ID" value="CAF3884426.1"/>
    <property type="molecule type" value="Genomic_DNA"/>
</dbReference>
<dbReference type="SUPFAM" id="SSF47459">
    <property type="entry name" value="HLH, helix-loop-helix DNA-binding domain"/>
    <property type="match status" value="1"/>
</dbReference>
<keyword evidence="11" id="KW-1185">Reference proteome</keyword>
<dbReference type="PANTHER" id="PTHR23043:SF17">
    <property type="entry name" value="PROTEIN SIMILAR"/>
    <property type="match status" value="1"/>
</dbReference>
<dbReference type="SMART" id="SM00091">
    <property type="entry name" value="PAS"/>
    <property type="match status" value="2"/>
</dbReference>
<keyword evidence="5" id="KW-0539">Nucleus</keyword>
<dbReference type="InterPro" id="IPR035965">
    <property type="entry name" value="PAS-like_dom_sf"/>
</dbReference>